<evidence type="ECO:0000256" key="1">
    <source>
        <dbReference type="SAM" id="MobiDB-lite"/>
    </source>
</evidence>
<evidence type="ECO:0000313" key="3">
    <source>
        <dbReference type="EMBL" id="GID70183.1"/>
    </source>
</evidence>
<organism evidence="3 4">
    <name type="scientific">Actinoplanes cyaneus</name>
    <dbReference type="NCBI Taxonomy" id="52696"/>
    <lineage>
        <taxon>Bacteria</taxon>
        <taxon>Bacillati</taxon>
        <taxon>Actinomycetota</taxon>
        <taxon>Actinomycetes</taxon>
        <taxon>Micromonosporales</taxon>
        <taxon>Micromonosporaceae</taxon>
        <taxon>Actinoplanes</taxon>
    </lineage>
</organism>
<dbReference type="AlphaFoldDB" id="A0A919IUZ4"/>
<accession>A0A919IUZ4</accession>
<name>A0A919IUZ4_9ACTN</name>
<evidence type="ECO:0000313" key="4">
    <source>
        <dbReference type="Proteomes" id="UP000619479"/>
    </source>
</evidence>
<keyword evidence="2" id="KW-0812">Transmembrane</keyword>
<keyword evidence="2" id="KW-0472">Membrane</keyword>
<proteinExistence type="predicted"/>
<dbReference type="EMBL" id="BOMH01000072">
    <property type="protein sequence ID" value="GID70183.1"/>
    <property type="molecule type" value="Genomic_DNA"/>
</dbReference>
<comment type="caution">
    <text evidence="3">The sequence shown here is derived from an EMBL/GenBank/DDBJ whole genome shotgun (WGS) entry which is preliminary data.</text>
</comment>
<keyword evidence="4" id="KW-1185">Reference proteome</keyword>
<feature type="transmembrane region" description="Helical" evidence="2">
    <location>
        <begin position="53"/>
        <end position="76"/>
    </location>
</feature>
<feature type="region of interest" description="Disordered" evidence="1">
    <location>
        <begin position="1"/>
        <end position="43"/>
    </location>
</feature>
<sequence length="181" mass="18744">MTYGQPPMQYAPPPPPQGPPGIYVPPPPPGPGVHPPFPAPPVEGRGRRIGAGLGVAGGIVALICGGGLAAIIGLGLSLNGSINERAQAVVSDYLDAVKAGDYDTAYGHLCRSTRAFESRTEFQARVSREEPFTSYTIGDLDLATGEVPVDLTYAGGDVNHTEAQLGQNQSTGEFEVCSLGE</sequence>
<gene>
    <name evidence="3" type="ORF">Acy02nite_80640</name>
</gene>
<reference evidence="3" key="1">
    <citation type="submission" date="2021-01" db="EMBL/GenBank/DDBJ databases">
        <title>Whole genome shotgun sequence of Actinoplanes cyaneus NBRC 14990.</title>
        <authorList>
            <person name="Komaki H."/>
            <person name="Tamura T."/>
        </authorList>
    </citation>
    <scope>NUCLEOTIDE SEQUENCE</scope>
    <source>
        <strain evidence="3">NBRC 14990</strain>
    </source>
</reference>
<dbReference type="RefSeq" id="WP_203753653.1">
    <property type="nucleotide sequence ID" value="NZ_BAAAUC010000050.1"/>
</dbReference>
<evidence type="ECO:0008006" key="5">
    <source>
        <dbReference type="Google" id="ProtNLM"/>
    </source>
</evidence>
<dbReference type="Proteomes" id="UP000619479">
    <property type="component" value="Unassembled WGS sequence"/>
</dbReference>
<feature type="compositionally biased region" description="Pro residues" evidence="1">
    <location>
        <begin position="9"/>
        <end position="41"/>
    </location>
</feature>
<evidence type="ECO:0000256" key="2">
    <source>
        <dbReference type="SAM" id="Phobius"/>
    </source>
</evidence>
<keyword evidence="2" id="KW-1133">Transmembrane helix</keyword>
<protein>
    <recommendedName>
        <fullName evidence="5">DUF4878 domain-containing protein</fullName>
    </recommendedName>
</protein>